<dbReference type="GO" id="GO:0006298">
    <property type="term" value="P:mismatch repair"/>
    <property type="evidence" value="ECO:0007669"/>
    <property type="project" value="TreeGrafter"/>
</dbReference>
<sequence>MIFPTYKLEIQKIAEGFLSVAGCDEVGVAPLAGPVVAATVILDPATIGKQRSKNKWWYRVRDSKTVNEAERGELEKFIKEHCLDFGVGIVTHGTIDRINIHQASLLAMKKSVDGLKVKPDFLLLDGRFKIQNLDVPQQAIINGDAKVLSIAAASIMAKVARDEILSELDEKYPQYGFMKHKGYPTKQHKMAILKFGVLPVHRKSFAFIQGCLTPLEVNL</sequence>
<comment type="subcellular location">
    <subcellularLocation>
        <location evidence="4 14">Cytoplasm</location>
    </subcellularLocation>
</comment>
<evidence type="ECO:0000313" key="19">
    <source>
        <dbReference type="Proteomes" id="UP000177281"/>
    </source>
</evidence>
<keyword evidence="10 14" id="KW-0479">Metal-binding</keyword>
<comment type="function">
    <text evidence="3 14 16">Endonuclease that specifically degrades the RNA of RNA-DNA hybrids.</text>
</comment>
<dbReference type="GO" id="GO:0043137">
    <property type="term" value="P:DNA replication, removal of RNA primer"/>
    <property type="evidence" value="ECO:0007669"/>
    <property type="project" value="TreeGrafter"/>
</dbReference>
<dbReference type="PROSITE" id="PS51975">
    <property type="entry name" value="RNASE_H_2"/>
    <property type="match status" value="1"/>
</dbReference>
<comment type="caution">
    <text evidence="18">The sequence shown here is derived from an EMBL/GenBank/DDBJ whole genome shotgun (WGS) entry which is preliminary data.</text>
</comment>
<organism evidence="18 19">
    <name type="scientific">Candidatus Doudnabacteria bacterium RIFCSPLOWO2_01_FULL_44_21</name>
    <dbReference type="NCBI Taxonomy" id="1817841"/>
    <lineage>
        <taxon>Bacteria</taxon>
        <taxon>Candidatus Doudnaibacteriota</taxon>
    </lineage>
</organism>
<dbReference type="InterPro" id="IPR036397">
    <property type="entry name" value="RNaseH_sf"/>
</dbReference>
<feature type="binding site" evidence="14 15">
    <location>
        <position position="24"/>
    </location>
    <ligand>
        <name>a divalent metal cation</name>
        <dbReference type="ChEBI" id="CHEBI:60240"/>
    </ligand>
</feature>
<keyword evidence="8 14" id="KW-0963">Cytoplasm</keyword>
<evidence type="ECO:0000256" key="2">
    <source>
        <dbReference type="ARBA" id="ARBA00001946"/>
    </source>
</evidence>
<accession>A0A1F5Q249</accession>
<keyword evidence="13 14" id="KW-0464">Manganese</keyword>
<dbReference type="AlphaFoldDB" id="A0A1F5Q249"/>
<evidence type="ECO:0000313" key="18">
    <source>
        <dbReference type="EMBL" id="OGE96259.1"/>
    </source>
</evidence>
<evidence type="ECO:0000256" key="7">
    <source>
        <dbReference type="ARBA" id="ARBA00019179"/>
    </source>
</evidence>
<dbReference type="EMBL" id="MFFB01000006">
    <property type="protein sequence ID" value="OGE96259.1"/>
    <property type="molecule type" value="Genomic_DNA"/>
</dbReference>
<evidence type="ECO:0000259" key="17">
    <source>
        <dbReference type="PROSITE" id="PS51975"/>
    </source>
</evidence>
<dbReference type="GO" id="GO:0030145">
    <property type="term" value="F:manganese ion binding"/>
    <property type="evidence" value="ECO:0007669"/>
    <property type="project" value="UniProtKB-UniRule"/>
</dbReference>
<evidence type="ECO:0000256" key="1">
    <source>
        <dbReference type="ARBA" id="ARBA00000077"/>
    </source>
</evidence>
<dbReference type="InterPro" id="IPR001352">
    <property type="entry name" value="RNase_HII/HIII"/>
</dbReference>
<comment type="cofactor">
    <cofactor evidence="14 15">
        <name>Mn(2+)</name>
        <dbReference type="ChEBI" id="CHEBI:29035"/>
    </cofactor>
    <cofactor evidence="14 15">
        <name>Mg(2+)</name>
        <dbReference type="ChEBI" id="CHEBI:18420"/>
    </cofactor>
    <text evidence="14 15">Manganese or magnesium. Binds 1 divalent metal ion per monomer in the absence of substrate. May bind a second metal ion after substrate binding.</text>
</comment>
<dbReference type="Gene3D" id="3.30.420.10">
    <property type="entry name" value="Ribonuclease H-like superfamily/Ribonuclease H"/>
    <property type="match status" value="1"/>
</dbReference>
<evidence type="ECO:0000256" key="11">
    <source>
        <dbReference type="ARBA" id="ARBA00022759"/>
    </source>
</evidence>
<evidence type="ECO:0000256" key="6">
    <source>
        <dbReference type="ARBA" id="ARBA00012180"/>
    </source>
</evidence>
<feature type="binding site" evidence="14 15">
    <location>
        <position position="25"/>
    </location>
    <ligand>
        <name>a divalent metal cation</name>
        <dbReference type="ChEBI" id="CHEBI:60240"/>
    </ligand>
</feature>
<keyword evidence="11 14" id="KW-0255">Endonuclease</keyword>
<evidence type="ECO:0000256" key="13">
    <source>
        <dbReference type="ARBA" id="ARBA00023211"/>
    </source>
</evidence>
<evidence type="ECO:0000256" key="12">
    <source>
        <dbReference type="ARBA" id="ARBA00022801"/>
    </source>
</evidence>
<dbReference type="NCBIfam" id="NF000595">
    <property type="entry name" value="PRK00015.1-3"/>
    <property type="match status" value="1"/>
</dbReference>
<dbReference type="SUPFAM" id="SSF53098">
    <property type="entry name" value="Ribonuclease H-like"/>
    <property type="match status" value="1"/>
</dbReference>
<dbReference type="GO" id="GO:0032299">
    <property type="term" value="C:ribonuclease H2 complex"/>
    <property type="evidence" value="ECO:0007669"/>
    <property type="project" value="TreeGrafter"/>
</dbReference>
<protein>
    <recommendedName>
        <fullName evidence="7 14">Ribonuclease HII</fullName>
        <shortName evidence="14">RNase HII</shortName>
        <ecNumber evidence="6 14">3.1.26.4</ecNumber>
    </recommendedName>
</protein>
<evidence type="ECO:0000256" key="5">
    <source>
        <dbReference type="ARBA" id="ARBA00007383"/>
    </source>
</evidence>
<evidence type="ECO:0000256" key="16">
    <source>
        <dbReference type="RuleBase" id="RU003515"/>
    </source>
</evidence>
<evidence type="ECO:0000256" key="8">
    <source>
        <dbReference type="ARBA" id="ARBA00022490"/>
    </source>
</evidence>
<feature type="domain" description="RNase H type-2" evidence="17">
    <location>
        <begin position="18"/>
        <end position="217"/>
    </location>
</feature>
<reference evidence="18 19" key="1">
    <citation type="journal article" date="2016" name="Nat. Commun.">
        <title>Thousands of microbial genomes shed light on interconnected biogeochemical processes in an aquifer system.</title>
        <authorList>
            <person name="Anantharaman K."/>
            <person name="Brown C.T."/>
            <person name="Hug L.A."/>
            <person name="Sharon I."/>
            <person name="Castelle C.J."/>
            <person name="Probst A.J."/>
            <person name="Thomas B.C."/>
            <person name="Singh A."/>
            <person name="Wilkins M.J."/>
            <person name="Karaoz U."/>
            <person name="Brodie E.L."/>
            <person name="Williams K.H."/>
            <person name="Hubbard S.S."/>
            <person name="Banfield J.F."/>
        </authorList>
    </citation>
    <scope>NUCLEOTIDE SEQUENCE [LARGE SCALE GENOMIC DNA]</scope>
</reference>
<proteinExistence type="inferred from homology"/>
<evidence type="ECO:0000256" key="14">
    <source>
        <dbReference type="HAMAP-Rule" id="MF_00052"/>
    </source>
</evidence>
<dbReference type="Proteomes" id="UP000177281">
    <property type="component" value="Unassembled WGS sequence"/>
</dbReference>
<dbReference type="HAMAP" id="MF_00052_B">
    <property type="entry name" value="RNase_HII_B"/>
    <property type="match status" value="1"/>
</dbReference>
<dbReference type="PANTHER" id="PTHR10954:SF18">
    <property type="entry name" value="RIBONUCLEASE HII"/>
    <property type="match status" value="1"/>
</dbReference>
<evidence type="ECO:0000256" key="10">
    <source>
        <dbReference type="ARBA" id="ARBA00022723"/>
    </source>
</evidence>
<evidence type="ECO:0000256" key="9">
    <source>
        <dbReference type="ARBA" id="ARBA00022722"/>
    </source>
</evidence>
<dbReference type="GO" id="GO:0004523">
    <property type="term" value="F:RNA-DNA hybrid ribonuclease activity"/>
    <property type="evidence" value="ECO:0007669"/>
    <property type="project" value="UniProtKB-UniRule"/>
</dbReference>
<dbReference type="InterPro" id="IPR022898">
    <property type="entry name" value="RNase_HII"/>
</dbReference>
<dbReference type="EC" id="3.1.26.4" evidence="6 14"/>
<feature type="binding site" evidence="14 15">
    <location>
        <position position="125"/>
    </location>
    <ligand>
        <name>a divalent metal cation</name>
        <dbReference type="ChEBI" id="CHEBI:60240"/>
    </ligand>
</feature>
<evidence type="ECO:0000256" key="15">
    <source>
        <dbReference type="PROSITE-ProRule" id="PRU01319"/>
    </source>
</evidence>
<comment type="cofactor">
    <cofactor evidence="2">
        <name>Mg(2+)</name>
        <dbReference type="ChEBI" id="CHEBI:18420"/>
    </cofactor>
</comment>
<dbReference type="Pfam" id="PF01351">
    <property type="entry name" value="RNase_HII"/>
    <property type="match status" value="1"/>
</dbReference>
<dbReference type="GO" id="GO:0005737">
    <property type="term" value="C:cytoplasm"/>
    <property type="evidence" value="ECO:0007669"/>
    <property type="project" value="UniProtKB-SubCell"/>
</dbReference>
<dbReference type="InterPro" id="IPR012337">
    <property type="entry name" value="RNaseH-like_sf"/>
</dbReference>
<name>A0A1F5Q249_9BACT</name>
<dbReference type="GO" id="GO:0003723">
    <property type="term" value="F:RNA binding"/>
    <property type="evidence" value="ECO:0007669"/>
    <property type="project" value="UniProtKB-UniRule"/>
</dbReference>
<dbReference type="PANTHER" id="PTHR10954">
    <property type="entry name" value="RIBONUCLEASE H2 SUBUNIT A"/>
    <property type="match status" value="1"/>
</dbReference>
<evidence type="ECO:0000256" key="3">
    <source>
        <dbReference type="ARBA" id="ARBA00004065"/>
    </source>
</evidence>
<comment type="similarity">
    <text evidence="5 14 16">Belongs to the RNase HII family.</text>
</comment>
<dbReference type="CDD" id="cd07182">
    <property type="entry name" value="RNase_HII_bacteria_HII_like"/>
    <property type="match status" value="1"/>
</dbReference>
<evidence type="ECO:0000256" key="4">
    <source>
        <dbReference type="ARBA" id="ARBA00004496"/>
    </source>
</evidence>
<gene>
    <name evidence="14" type="primary">rnhB</name>
    <name evidence="18" type="ORF">A3B10_03030</name>
</gene>
<keyword evidence="9 14" id="KW-0540">Nuclease</keyword>
<keyword evidence="12 14" id="KW-0378">Hydrolase</keyword>
<dbReference type="InterPro" id="IPR024567">
    <property type="entry name" value="RNase_HII/HIII_dom"/>
</dbReference>
<comment type="catalytic activity">
    <reaction evidence="1 14 15 16">
        <text>Endonucleolytic cleavage to 5'-phosphomonoester.</text>
        <dbReference type="EC" id="3.1.26.4"/>
    </reaction>
</comment>
<dbReference type="STRING" id="1817841.A3B10_03030"/>